<reference evidence="2" key="1">
    <citation type="submission" date="2018-05" db="EMBL/GenBank/DDBJ databases">
        <authorList>
            <person name="Lanie J.A."/>
            <person name="Ng W.-L."/>
            <person name="Kazmierczak K.M."/>
            <person name="Andrzejewski T.M."/>
            <person name="Davidsen T.M."/>
            <person name="Wayne K.J."/>
            <person name="Tettelin H."/>
            <person name="Glass J.I."/>
            <person name="Rusch D."/>
            <person name="Podicherti R."/>
            <person name="Tsui H.-C.T."/>
            <person name="Winkler M.E."/>
        </authorList>
    </citation>
    <scope>NUCLEOTIDE SEQUENCE</scope>
</reference>
<dbReference type="EMBL" id="UINC01007864">
    <property type="protein sequence ID" value="SVA35426.1"/>
    <property type="molecule type" value="Genomic_DNA"/>
</dbReference>
<gene>
    <name evidence="2" type="ORF">METZ01_LOCUS88280</name>
</gene>
<evidence type="ECO:0000259" key="1">
    <source>
        <dbReference type="PROSITE" id="PS51471"/>
    </source>
</evidence>
<feature type="domain" description="Fe2OG dioxygenase" evidence="1">
    <location>
        <begin position="115"/>
        <end position="239"/>
    </location>
</feature>
<sequence length="258" mass="28216">MSCPHLRLDRHPLEDPGYRSRCREELAATGVLVLDGFFSSEAVAQVVAASADREDEAYYATSTHNVYLTQPDPGLPATHPFNRQVASSKGLLADDQIPADSPLRDVYEDGSFRSFLCSVLGIEAIHPYDDDLSSINLHFAAEGHELGWHFDNSSFAVTMLLQAPAAGGRFEYVPAVRDADAGDMAFERVAEVLDGMVEVDRLAFSPGDLVMFRGRNAMHRVTPTEGAVTRMLVVFAFNDRPGIGLSDSALQTFYGRTT</sequence>
<dbReference type="AlphaFoldDB" id="A0A381V4X3"/>
<dbReference type="InterPro" id="IPR056470">
    <property type="entry name" value="BesD/HalB-like"/>
</dbReference>
<proteinExistence type="predicted"/>
<accession>A0A381V4X3</accession>
<dbReference type="Gene3D" id="2.60.120.620">
    <property type="entry name" value="q2cbj1_9rhob like domain"/>
    <property type="match status" value="1"/>
</dbReference>
<name>A0A381V4X3_9ZZZZ</name>
<organism evidence="2">
    <name type="scientific">marine metagenome</name>
    <dbReference type="NCBI Taxonomy" id="408172"/>
    <lineage>
        <taxon>unclassified sequences</taxon>
        <taxon>metagenomes</taxon>
        <taxon>ecological metagenomes</taxon>
    </lineage>
</organism>
<dbReference type="InterPro" id="IPR005123">
    <property type="entry name" value="Oxoglu/Fe-dep_dioxygenase_dom"/>
</dbReference>
<dbReference type="SUPFAM" id="SSF51197">
    <property type="entry name" value="Clavaminate synthase-like"/>
    <property type="match status" value="1"/>
</dbReference>
<protein>
    <recommendedName>
        <fullName evidence="1">Fe2OG dioxygenase domain-containing protein</fullName>
    </recommendedName>
</protein>
<dbReference type="PROSITE" id="PS51471">
    <property type="entry name" value="FE2OG_OXY"/>
    <property type="match status" value="1"/>
</dbReference>
<evidence type="ECO:0000313" key="2">
    <source>
        <dbReference type="EMBL" id="SVA35426.1"/>
    </source>
</evidence>
<dbReference type="Pfam" id="PF23169">
    <property type="entry name" value="HalD"/>
    <property type="match status" value="1"/>
</dbReference>